<name>J9GPM9_9ZZZZ</name>
<keyword evidence="1" id="KW-1133">Transmembrane helix</keyword>
<dbReference type="AlphaFoldDB" id="J9GPM9"/>
<accession>J9GPM9</accession>
<reference evidence="2" key="1">
    <citation type="journal article" date="2012" name="PLoS ONE">
        <title>Gene sets for utilization of primary and secondary nutrition supplies in the distal gut of endangered iberian lynx.</title>
        <authorList>
            <person name="Alcaide M."/>
            <person name="Messina E."/>
            <person name="Richter M."/>
            <person name="Bargiela R."/>
            <person name="Peplies J."/>
            <person name="Huws S.A."/>
            <person name="Newbold C.J."/>
            <person name="Golyshin P.N."/>
            <person name="Simon M.A."/>
            <person name="Lopez G."/>
            <person name="Yakimov M.M."/>
            <person name="Ferrer M."/>
        </authorList>
    </citation>
    <scope>NUCLEOTIDE SEQUENCE</scope>
</reference>
<feature type="transmembrane region" description="Helical" evidence="1">
    <location>
        <begin position="34"/>
        <end position="54"/>
    </location>
</feature>
<sequence length="92" mass="10592">MVVQLVCSHSAGIQRISEPAGVIYHQIYFVDFILYHYAGSFRRISLTVFFCYFIDIHRKFIMIRAVQFSQKTSFILTESRVCKASDIAGASF</sequence>
<proteinExistence type="predicted"/>
<organism evidence="2">
    <name type="scientific">gut metagenome</name>
    <dbReference type="NCBI Taxonomy" id="749906"/>
    <lineage>
        <taxon>unclassified sequences</taxon>
        <taxon>metagenomes</taxon>
        <taxon>organismal metagenomes</taxon>
    </lineage>
</organism>
<gene>
    <name evidence="2" type="ORF">EVA_07523</name>
</gene>
<keyword evidence="1" id="KW-0472">Membrane</keyword>
<protein>
    <submittedName>
        <fullName evidence="2">Uncharacterized protein</fullName>
    </submittedName>
</protein>
<evidence type="ECO:0000313" key="2">
    <source>
        <dbReference type="EMBL" id="EJX04368.1"/>
    </source>
</evidence>
<dbReference type="EMBL" id="AMCI01001834">
    <property type="protein sequence ID" value="EJX04368.1"/>
    <property type="molecule type" value="Genomic_DNA"/>
</dbReference>
<evidence type="ECO:0000256" key="1">
    <source>
        <dbReference type="SAM" id="Phobius"/>
    </source>
</evidence>
<comment type="caution">
    <text evidence="2">The sequence shown here is derived from an EMBL/GenBank/DDBJ whole genome shotgun (WGS) entry which is preliminary data.</text>
</comment>
<keyword evidence="1" id="KW-0812">Transmembrane</keyword>